<comment type="subcellular location">
    <subcellularLocation>
        <location evidence="1">Membrane</location>
        <topology evidence="1">Multi-pass membrane protein</topology>
    </subcellularLocation>
</comment>
<organism evidence="8 9">
    <name type="scientific">Cloeon dipterum</name>
    <dbReference type="NCBI Taxonomy" id="197152"/>
    <lineage>
        <taxon>Eukaryota</taxon>
        <taxon>Metazoa</taxon>
        <taxon>Ecdysozoa</taxon>
        <taxon>Arthropoda</taxon>
        <taxon>Hexapoda</taxon>
        <taxon>Insecta</taxon>
        <taxon>Pterygota</taxon>
        <taxon>Palaeoptera</taxon>
        <taxon>Ephemeroptera</taxon>
        <taxon>Pisciforma</taxon>
        <taxon>Baetidae</taxon>
        <taxon>Cloeon</taxon>
    </lineage>
</organism>
<feature type="transmembrane region" description="Helical" evidence="6">
    <location>
        <begin position="147"/>
        <end position="172"/>
    </location>
</feature>
<sequence>MVLPSSNLVLEQMEMSQTVGNFQNAENASRIGPDREKGRGNGSTQCDFEPYEHRAVRLPTNNLDTLLHVIKGIMGSGILAMPDAFKNSGYALGTAATIFIGIVQSYCVHQLVRTAYELSKRKQVASMTYPETAKEAMLAGPTWMKKLAPYAGTVVNIFIFSFQLGTCCVYFVFISSNLKRVCDIYFDPIDVRIYMCFILVPIILANLVRNLKYLTPFSGISNVTIVSSLGITLYYVFRDGLGPISEKAAVGEARGFPLFFGTVLFALTCIGMIMPLENNMKRPKRFGGTFGVFNAAMVIIIFLYVTIGLLGYLKYGSGVMGSITLNLPEEEKLAQAVQIMIAIGVFLSYPLQCYVAIDIVWTQTLKPKLMEKKYKVLLPFELGVRIALVVIPFGLAVAIPKLGLFISLVGALTLSIVAISLPPFMEIGTFEHQRRGWRLIKNIALIIFGLLGLVTGTYVSIEDIVKSFST</sequence>
<evidence type="ECO:0000256" key="2">
    <source>
        <dbReference type="ARBA" id="ARBA00022692"/>
    </source>
</evidence>
<evidence type="ECO:0000256" key="5">
    <source>
        <dbReference type="SAM" id="MobiDB-lite"/>
    </source>
</evidence>
<dbReference type="EMBL" id="CADEPI010000106">
    <property type="protein sequence ID" value="CAB3374933.1"/>
    <property type="molecule type" value="Genomic_DNA"/>
</dbReference>
<feature type="transmembrane region" description="Helical" evidence="6">
    <location>
        <begin position="192"/>
        <end position="208"/>
    </location>
</feature>
<dbReference type="Pfam" id="PF01490">
    <property type="entry name" value="Aa_trans"/>
    <property type="match status" value="1"/>
</dbReference>
<name>A0A8S1CYC5_9INSE</name>
<keyword evidence="2 6" id="KW-0812">Transmembrane</keyword>
<feature type="transmembrane region" description="Helical" evidence="6">
    <location>
        <begin position="382"/>
        <end position="399"/>
    </location>
</feature>
<accession>A0A8S1CYC5</accession>
<keyword evidence="3 6" id="KW-1133">Transmembrane helix</keyword>
<feature type="region of interest" description="Disordered" evidence="5">
    <location>
        <begin position="21"/>
        <end position="46"/>
    </location>
</feature>
<dbReference type="GO" id="GO:0005774">
    <property type="term" value="C:vacuolar membrane"/>
    <property type="evidence" value="ECO:0007669"/>
    <property type="project" value="TreeGrafter"/>
</dbReference>
<evidence type="ECO:0000256" key="4">
    <source>
        <dbReference type="ARBA" id="ARBA00023136"/>
    </source>
</evidence>
<feature type="transmembrane region" description="Helical" evidence="6">
    <location>
        <begin position="90"/>
        <end position="112"/>
    </location>
</feature>
<keyword evidence="9" id="KW-1185">Reference proteome</keyword>
<proteinExistence type="predicted"/>
<dbReference type="GO" id="GO:0015179">
    <property type="term" value="F:L-amino acid transmembrane transporter activity"/>
    <property type="evidence" value="ECO:0007669"/>
    <property type="project" value="TreeGrafter"/>
</dbReference>
<feature type="domain" description="Amino acid transporter transmembrane" evidence="7">
    <location>
        <begin position="61"/>
        <end position="461"/>
    </location>
</feature>
<feature type="transmembrane region" description="Helical" evidence="6">
    <location>
        <begin position="288"/>
        <end position="313"/>
    </location>
</feature>
<feature type="transmembrane region" description="Helical" evidence="6">
    <location>
        <begin position="257"/>
        <end position="276"/>
    </location>
</feature>
<evidence type="ECO:0000256" key="1">
    <source>
        <dbReference type="ARBA" id="ARBA00004141"/>
    </source>
</evidence>
<dbReference type="InterPro" id="IPR013057">
    <property type="entry name" value="AA_transpt_TM"/>
</dbReference>
<dbReference type="PANTHER" id="PTHR22950:SF680">
    <property type="entry name" value="PROTON-COUPLED AMINO ACID TRANSPORTER 4-LIKE PROTEIN"/>
    <property type="match status" value="1"/>
</dbReference>
<evidence type="ECO:0000256" key="6">
    <source>
        <dbReference type="SAM" id="Phobius"/>
    </source>
</evidence>
<dbReference type="Proteomes" id="UP000494165">
    <property type="component" value="Unassembled WGS sequence"/>
</dbReference>
<evidence type="ECO:0000313" key="8">
    <source>
        <dbReference type="EMBL" id="CAB3374933.1"/>
    </source>
</evidence>
<feature type="transmembrane region" description="Helical" evidence="6">
    <location>
        <begin position="220"/>
        <end position="237"/>
    </location>
</feature>
<evidence type="ECO:0000256" key="3">
    <source>
        <dbReference type="ARBA" id="ARBA00022989"/>
    </source>
</evidence>
<comment type="caution">
    <text evidence="8">The sequence shown here is derived from an EMBL/GenBank/DDBJ whole genome shotgun (WGS) entry which is preliminary data.</text>
</comment>
<reference evidence="8 9" key="1">
    <citation type="submission" date="2020-04" db="EMBL/GenBank/DDBJ databases">
        <authorList>
            <person name="Alioto T."/>
            <person name="Alioto T."/>
            <person name="Gomez Garrido J."/>
        </authorList>
    </citation>
    <scope>NUCLEOTIDE SEQUENCE [LARGE SCALE GENOMIC DNA]</scope>
</reference>
<protein>
    <recommendedName>
        <fullName evidence="7">Amino acid transporter transmembrane domain-containing protein</fullName>
    </recommendedName>
</protein>
<dbReference type="OrthoDB" id="1684102at2759"/>
<gene>
    <name evidence="8" type="ORF">CLODIP_2_CD02901</name>
</gene>
<dbReference type="PANTHER" id="PTHR22950">
    <property type="entry name" value="AMINO ACID TRANSPORTER"/>
    <property type="match status" value="1"/>
</dbReference>
<evidence type="ECO:0000259" key="7">
    <source>
        <dbReference type="Pfam" id="PF01490"/>
    </source>
</evidence>
<keyword evidence="4 6" id="KW-0472">Membrane</keyword>
<feature type="transmembrane region" description="Helical" evidence="6">
    <location>
        <begin position="405"/>
        <end position="427"/>
    </location>
</feature>
<feature type="transmembrane region" description="Helical" evidence="6">
    <location>
        <begin position="439"/>
        <end position="461"/>
    </location>
</feature>
<evidence type="ECO:0000313" key="9">
    <source>
        <dbReference type="Proteomes" id="UP000494165"/>
    </source>
</evidence>
<feature type="transmembrane region" description="Helical" evidence="6">
    <location>
        <begin position="333"/>
        <end position="361"/>
    </location>
</feature>
<dbReference type="AlphaFoldDB" id="A0A8S1CYC5"/>